<feature type="non-terminal residue" evidence="1">
    <location>
        <position position="1"/>
    </location>
</feature>
<evidence type="ECO:0000313" key="1">
    <source>
        <dbReference type="EMBL" id="CAG8812390.1"/>
    </source>
</evidence>
<gene>
    <name evidence="1" type="ORF">RPERSI_LOCUS23519</name>
</gene>
<protein>
    <submittedName>
        <fullName evidence="1">24701_t:CDS:1</fullName>
    </submittedName>
</protein>
<keyword evidence="2" id="KW-1185">Reference proteome</keyword>
<evidence type="ECO:0000313" key="2">
    <source>
        <dbReference type="Proteomes" id="UP000789920"/>
    </source>
</evidence>
<reference evidence="1" key="1">
    <citation type="submission" date="2021-06" db="EMBL/GenBank/DDBJ databases">
        <authorList>
            <person name="Kallberg Y."/>
            <person name="Tangrot J."/>
            <person name="Rosling A."/>
        </authorList>
    </citation>
    <scope>NUCLEOTIDE SEQUENCE</scope>
    <source>
        <strain evidence="1">MA461A</strain>
    </source>
</reference>
<dbReference type="EMBL" id="CAJVQC010073619">
    <property type="protein sequence ID" value="CAG8812390.1"/>
    <property type="molecule type" value="Genomic_DNA"/>
</dbReference>
<organism evidence="1 2">
    <name type="scientific">Racocetra persica</name>
    <dbReference type="NCBI Taxonomy" id="160502"/>
    <lineage>
        <taxon>Eukaryota</taxon>
        <taxon>Fungi</taxon>
        <taxon>Fungi incertae sedis</taxon>
        <taxon>Mucoromycota</taxon>
        <taxon>Glomeromycotina</taxon>
        <taxon>Glomeromycetes</taxon>
        <taxon>Diversisporales</taxon>
        <taxon>Gigasporaceae</taxon>
        <taxon>Racocetra</taxon>
    </lineage>
</organism>
<dbReference type="Proteomes" id="UP000789920">
    <property type="component" value="Unassembled WGS sequence"/>
</dbReference>
<sequence>TKLLDFRSLALYTLGALIFAILHAGISAGQNRSFSVTHVHMEKKYHYLVLNRFEESLEMLYQ</sequence>
<accession>A0ACA9RVC7</accession>
<comment type="caution">
    <text evidence="1">The sequence shown here is derived from an EMBL/GenBank/DDBJ whole genome shotgun (WGS) entry which is preliminary data.</text>
</comment>
<proteinExistence type="predicted"/>
<name>A0ACA9RVC7_9GLOM</name>